<feature type="region of interest" description="Disordered" evidence="1">
    <location>
        <begin position="1"/>
        <end position="30"/>
    </location>
</feature>
<reference evidence="2 3" key="1">
    <citation type="submission" date="2018-10" db="EMBL/GenBank/DDBJ databases">
        <title>Fifty Aureobasidium pullulans genomes reveal a recombining polyextremotolerant generalist.</title>
        <authorList>
            <person name="Gostincar C."/>
            <person name="Turk M."/>
            <person name="Zajc J."/>
            <person name="Gunde-Cimerman N."/>
        </authorList>
    </citation>
    <scope>NUCLEOTIDE SEQUENCE [LARGE SCALE GENOMIC DNA]</scope>
    <source>
        <strain evidence="2 3">EXF-3863</strain>
    </source>
</reference>
<comment type="caution">
    <text evidence="2">The sequence shown here is derived from an EMBL/GenBank/DDBJ whole genome shotgun (WGS) entry which is preliminary data.</text>
</comment>
<evidence type="ECO:0000256" key="1">
    <source>
        <dbReference type="SAM" id="MobiDB-lite"/>
    </source>
</evidence>
<protein>
    <submittedName>
        <fullName evidence="2">Uncharacterized protein</fullName>
    </submittedName>
</protein>
<dbReference type="EMBL" id="QZBM01000050">
    <property type="protein sequence ID" value="THZ27990.1"/>
    <property type="molecule type" value="Genomic_DNA"/>
</dbReference>
<organism evidence="2 3">
    <name type="scientific">Aureobasidium pullulans</name>
    <name type="common">Black yeast</name>
    <name type="synonym">Pullularia pullulans</name>
    <dbReference type="NCBI Taxonomy" id="5580"/>
    <lineage>
        <taxon>Eukaryota</taxon>
        <taxon>Fungi</taxon>
        <taxon>Dikarya</taxon>
        <taxon>Ascomycota</taxon>
        <taxon>Pezizomycotina</taxon>
        <taxon>Dothideomycetes</taxon>
        <taxon>Dothideomycetidae</taxon>
        <taxon>Dothideales</taxon>
        <taxon>Saccotheciaceae</taxon>
        <taxon>Aureobasidium</taxon>
    </lineage>
</organism>
<gene>
    <name evidence="2" type="ORF">D6C91_02064</name>
</gene>
<name>A0A4S9TRS0_AURPU</name>
<proteinExistence type="predicted"/>
<sequence length="432" mass="46990">MKLEHQREPSGSCNTNSQERKEKNHSEPETVLAVLQRISQDADKLYREKNDLPRDLADAVSRVSFETLKSHEVRELMDSMRKDGPVFKRLLKLAYNPDTIAGPCKSARANSDAHPSTVPVRDPIWAIWGTFEQFTTITAHPSHQTSSLEELRLADYNTGNRFCKTRRDDQAFPARFARRNAISAPVDISKTDNTITYTSSGDSDVLKMIEKLTKSIEGLKTATLLDQAESLSSTNIPPTRTSLFGNQPHSTAGGISGSSVPPTSTGLFESMPPKPTGPFDSISLNSTTFHGNASGGLFGNGPSVTNPLHTGSSLFGAGCTSQDNLTPWTSGARPSSLFGNGPPSVPGLGSSNTCQRYSGAFTCTCYFSEPSCMRDAQNNYNAYARPRNSPVPAWDFGNSAMLNRDGSCQRSYGAATCNCSISNSRCLYPRFR</sequence>
<accession>A0A4S9TRS0</accession>
<evidence type="ECO:0000313" key="3">
    <source>
        <dbReference type="Proteomes" id="UP000308005"/>
    </source>
</evidence>
<evidence type="ECO:0000313" key="2">
    <source>
        <dbReference type="EMBL" id="THZ27990.1"/>
    </source>
</evidence>
<feature type="compositionally biased region" description="Basic and acidic residues" evidence="1">
    <location>
        <begin position="18"/>
        <end position="28"/>
    </location>
</feature>
<dbReference type="AlphaFoldDB" id="A0A4S9TRS0"/>
<dbReference type="Proteomes" id="UP000308005">
    <property type="component" value="Unassembled WGS sequence"/>
</dbReference>
<dbReference type="Gene3D" id="1.10.10.2360">
    <property type="match status" value="1"/>
</dbReference>